<dbReference type="InterPro" id="IPR057597">
    <property type="entry name" value="ALE2_N"/>
</dbReference>
<dbReference type="PANTHER" id="PTHR47989:SF45">
    <property type="entry name" value="OS01G0709500 PROTEIN"/>
    <property type="match status" value="1"/>
</dbReference>
<keyword evidence="8" id="KW-0472">Membrane</keyword>
<accession>A0A6P8CVT4</accession>
<feature type="region of interest" description="Disordered" evidence="7">
    <location>
        <begin position="31"/>
        <end position="101"/>
    </location>
</feature>
<dbReference type="Gene3D" id="1.10.510.10">
    <property type="entry name" value="Transferase(Phosphotransferase) domain 1"/>
    <property type="match status" value="1"/>
</dbReference>
<dbReference type="FunFam" id="3.30.200.20:FF:000146">
    <property type="entry name" value="receptor-like serine/threonine-protein kinase ALE2"/>
    <property type="match status" value="1"/>
</dbReference>
<dbReference type="InterPro" id="IPR000719">
    <property type="entry name" value="Prot_kinase_dom"/>
</dbReference>
<dbReference type="AlphaFoldDB" id="A0A6P8CVT4"/>
<dbReference type="InterPro" id="IPR011009">
    <property type="entry name" value="Kinase-like_dom_sf"/>
</dbReference>
<evidence type="ECO:0000313" key="11">
    <source>
        <dbReference type="Proteomes" id="UP000515151"/>
    </source>
</evidence>
<dbReference type="RefSeq" id="XP_031388917.1">
    <property type="nucleotide sequence ID" value="XM_031533057.1"/>
</dbReference>
<dbReference type="InterPro" id="IPR017441">
    <property type="entry name" value="Protein_kinase_ATP_BS"/>
</dbReference>
<dbReference type="PROSITE" id="PS00108">
    <property type="entry name" value="PROTEIN_KINASE_ST"/>
    <property type="match status" value="1"/>
</dbReference>
<name>A0A6P8CVT4_PUNGR</name>
<dbReference type="InterPro" id="IPR001245">
    <property type="entry name" value="Ser-Thr/Tyr_kinase_cat_dom"/>
</dbReference>
<dbReference type="PANTHER" id="PTHR47989">
    <property type="entry name" value="OS01G0750732 PROTEIN"/>
    <property type="match status" value="1"/>
</dbReference>
<evidence type="ECO:0000256" key="9">
    <source>
        <dbReference type="SAM" id="SignalP"/>
    </source>
</evidence>
<protein>
    <submittedName>
        <fullName evidence="12">Receptor-like serine/threonine-protein kinase ALE2</fullName>
    </submittedName>
</protein>
<dbReference type="GO" id="GO:0004674">
    <property type="term" value="F:protein serine/threonine kinase activity"/>
    <property type="evidence" value="ECO:0007669"/>
    <property type="project" value="UniProtKB-KW"/>
</dbReference>
<dbReference type="Pfam" id="PF23180">
    <property type="entry name" value="ALE2_N"/>
    <property type="match status" value="1"/>
</dbReference>
<dbReference type="InterPro" id="IPR008271">
    <property type="entry name" value="Ser/Thr_kinase_AS"/>
</dbReference>
<reference evidence="12" key="2">
    <citation type="submission" date="2025-08" db="UniProtKB">
        <authorList>
            <consortium name="RefSeq"/>
        </authorList>
    </citation>
    <scope>IDENTIFICATION</scope>
    <source>
        <tissue evidence="12">Leaf</tissue>
    </source>
</reference>
<keyword evidence="11" id="KW-1185">Reference proteome</keyword>
<dbReference type="SUPFAM" id="SSF56112">
    <property type="entry name" value="Protein kinase-like (PK-like)"/>
    <property type="match status" value="1"/>
</dbReference>
<keyword evidence="9" id="KW-0732">Signal</keyword>
<evidence type="ECO:0000256" key="8">
    <source>
        <dbReference type="SAM" id="Phobius"/>
    </source>
</evidence>
<dbReference type="CDD" id="cd14066">
    <property type="entry name" value="STKc_IRAK"/>
    <property type="match status" value="1"/>
</dbReference>
<gene>
    <name evidence="12" type="primary">LOC116201693</name>
</gene>
<evidence type="ECO:0000259" key="10">
    <source>
        <dbReference type="PROSITE" id="PS50011"/>
    </source>
</evidence>
<keyword evidence="8" id="KW-0812">Transmembrane</keyword>
<keyword evidence="3 6" id="KW-0547">Nucleotide-binding</keyword>
<dbReference type="OrthoDB" id="1901798at2759"/>
<dbReference type="Pfam" id="PF07714">
    <property type="entry name" value="PK_Tyr_Ser-Thr"/>
    <property type="match status" value="1"/>
</dbReference>
<evidence type="ECO:0000256" key="6">
    <source>
        <dbReference type="PROSITE-ProRule" id="PRU10141"/>
    </source>
</evidence>
<keyword evidence="4" id="KW-0418">Kinase</keyword>
<evidence type="ECO:0000256" key="2">
    <source>
        <dbReference type="ARBA" id="ARBA00022679"/>
    </source>
</evidence>
<proteinExistence type="predicted"/>
<feature type="compositionally biased region" description="Polar residues" evidence="7">
    <location>
        <begin position="51"/>
        <end position="61"/>
    </location>
</feature>
<evidence type="ECO:0000256" key="5">
    <source>
        <dbReference type="ARBA" id="ARBA00022840"/>
    </source>
</evidence>
<dbReference type="GeneID" id="116201693"/>
<keyword evidence="1" id="KW-0723">Serine/threonine-protein kinase</keyword>
<feature type="transmembrane region" description="Helical" evidence="8">
    <location>
        <begin position="365"/>
        <end position="388"/>
    </location>
</feature>
<feature type="domain" description="Protein kinase" evidence="10">
    <location>
        <begin position="454"/>
        <end position="732"/>
    </location>
</feature>
<keyword evidence="8" id="KW-1133">Transmembrane helix</keyword>
<keyword evidence="2" id="KW-0808">Transferase</keyword>
<keyword evidence="5 6" id="KW-0067">ATP-binding</keyword>
<reference evidence="11" key="1">
    <citation type="journal article" date="2020" name="Plant Biotechnol. J.">
        <title>The pomegranate (Punica granatum L.) draft genome dissects genetic divergence between soft- and hard-seeded cultivars.</title>
        <authorList>
            <person name="Luo X."/>
            <person name="Li H."/>
            <person name="Wu Z."/>
            <person name="Yao W."/>
            <person name="Zhao P."/>
            <person name="Cao D."/>
            <person name="Yu H."/>
            <person name="Li K."/>
            <person name="Poudel K."/>
            <person name="Zhao D."/>
            <person name="Zhang F."/>
            <person name="Xia X."/>
            <person name="Chen L."/>
            <person name="Wang Q."/>
            <person name="Jing D."/>
            <person name="Cao S."/>
        </authorList>
    </citation>
    <scope>NUCLEOTIDE SEQUENCE [LARGE SCALE GENOMIC DNA]</scope>
    <source>
        <strain evidence="11">cv. Tunisia</strain>
    </source>
</reference>
<evidence type="ECO:0000256" key="3">
    <source>
        <dbReference type="ARBA" id="ARBA00022741"/>
    </source>
</evidence>
<feature type="chain" id="PRO_5027700584" evidence="9">
    <location>
        <begin position="20"/>
        <end position="854"/>
    </location>
</feature>
<dbReference type="PROSITE" id="PS00107">
    <property type="entry name" value="PROTEIN_KINASE_ATP"/>
    <property type="match status" value="1"/>
</dbReference>
<feature type="binding site" evidence="6">
    <location>
        <position position="482"/>
    </location>
    <ligand>
        <name>ATP</name>
        <dbReference type="ChEBI" id="CHEBI:30616"/>
    </ligand>
</feature>
<evidence type="ECO:0000256" key="4">
    <source>
        <dbReference type="ARBA" id="ARBA00022777"/>
    </source>
</evidence>
<feature type="signal peptide" evidence="9">
    <location>
        <begin position="1"/>
        <end position="19"/>
    </location>
</feature>
<dbReference type="Gene3D" id="3.30.200.20">
    <property type="entry name" value="Phosphorylase Kinase, domain 1"/>
    <property type="match status" value="1"/>
</dbReference>
<evidence type="ECO:0000313" key="12">
    <source>
        <dbReference type="RefSeq" id="XP_031388917.1"/>
    </source>
</evidence>
<dbReference type="PROSITE" id="PS50011">
    <property type="entry name" value="PROTEIN_KINASE_DOM"/>
    <property type="match status" value="1"/>
</dbReference>
<evidence type="ECO:0000256" key="7">
    <source>
        <dbReference type="SAM" id="MobiDB-lite"/>
    </source>
</evidence>
<organism evidence="11 12">
    <name type="scientific">Punica granatum</name>
    <name type="common">Pomegranate</name>
    <dbReference type="NCBI Taxonomy" id="22663"/>
    <lineage>
        <taxon>Eukaryota</taxon>
        <taxon>Viridiplantae</taxon>
        <taxon>Streptophyta</taxon>
        <taxon>Embryophyta</taxon>
        <taxon>Tracheophyta</taxon>
        <taxon>Spermatophyta</taxon>
        <taxon>Magnoliopsida</taxon>
        <taxon>eudicotyledons</taxon>
        <taxon>Gunneridae</taxon>
        <taxon>Pentapetalae</taxon>
        <taxon>rosids</taxon>
        <taxon>malvids</taxon>
        <taxon>Myrtales</taxon>
        <taxon>Lythraceae</taxon>
        <taxon>Punica</taxon>
    </lineage>
</organism>
<evidence type="ECO:0000256" key="1">
    <source>
        <dbReference type="ARBA" id="ARBA00022527"/>
    </source>
</evidence>
<dbReference type="GO" id="GO:0005524">
    <property type="term" value="F:ATP binding"/>
    <property type="evidence" value="ECO:0007669"/>
    <property type="project" value="UniProtKB-UniRule"/>
</dbReference>
<dbReference type="FunFam" id="1.10.510.10:FF:000051">
    <property type="entry name" value="Receptor-like serine/threonine-protein kinase ALE2"/>
    <property type="match status" value="1"/>
</dbReference>
<dbReference type="Proteomes" id="UP000515151">
    <property type="component" value="Chromosome 3"/>
</dbReference>
<sequence>MGAMQLGLLVMQLCLVATALLVNGSADYHALSPASSPVHDARKRRGDLHNSPPTSGTSSSHKPMRPSGISVAPSISNEPAYRRNHFPANAPSIPFNKHHQSRNRIIDSSPRSSVFPPHIHHRLRGPFHSPFHSHWGHRSAQAPAPSPQIIPNRFNEPALSPAFSPSGLVTKAKAPPLSPILSLPPPPPNEDCASMTCTEPMTYTPPGSPCGCVWPIQVELRLGVALYTFFPLVSKLAKEIASSILLDRSEVRIMGADSVSHQQLEKTIVLINLVPRGLKFEYSVAFSIYEKFWRKEILIKSSQFGDYEVLYVHYPGLPPSPPLLPSGASISGSLPYSGSQSNRQPIKPLGVKVPRQRKHHNLARITITVIVLSSFSALIVCTVVVLLLKRKAHAPSSKDPQLYSPAKPSGAAASVVDKSVPASASVSFRSNSMAYMGAAKIFSLSNIENATSSFDASRILGEGGFGVVYSGKLNNSQEVAVKVLKREDQHGTREFLAEVEMLSRLHHRNLVKLIGICTDERVRCLIYELIPNGSVESHLHGADKEKSPLDWGARMKIALGAARGLAYLHEDSNPRVIHRDFKSSNILLEHDFTPKLSDFGLARAAQDEGNRQVSTQVMGTFGYLAPEYAMTGHLLVKSDVYSYGVVLLELLTGRKPVDLSQPQGQENLVSWARPLLTSEEGLETIADPLLKLSDDVLLDGLAKVAAIASMCVQPEASHRPFMGEVVQALKLVCSEFDETKGLIGRGSFRQLPEIPDLKGNPGNYEISGEIFKNPPESDPPQYSFGSDHEARLGLSDLGGKAGFRGEGFWDISSHFSSGPLRMGKRRKFWQRLKSLSRSSMSEHDFSLKLWPESF</sequence>